<dbReference type="Proteomes" id="UP001049176">
    <property type="component" value="Chromosome 3"/>
</dbReference>
<keyword evidence="2" id="KW-1185">Reference proteome</keyword>
<name>A0A9P7S3Z9_9AGAR</name>
<comment type="caution">
    <text evidence="1">The sequence shown here is derived from an EMBL/GenBank/DDBJ whole genome shotgun (WGS) entry which is preliminary data.</text>
</comment>
<reference evidence="1" key="1">
    <citation type="journal article" date="2021" name="Genome Biol. Evol.">
        <title>The assembled and annotated genome of the fairy-ring fungus Marasmius oreades.</title>
        <authorList>
            <person name="Hiltunen M."/>
            <person name="Ament-Velasquez S.L."/>
            <person name="Johannesson H."/>
        </authorList>
    </citation>
    <scope>NUCLEOTIDE SEQUENCE</scope>
    <source>
        <strain evidence="1">03SP1</strain>
    </source>
</reference>
<proteinExistence type="predicted"/>
<dbReference type="EMBL" id="CM032183">
    <property type="protein sequence ID" value="KAG7094690.1"/>
    <property type="molecule type" value="Genomic_DNA"/>
</dbReference>
<gene>
    <name evidence="1" type="ORF">E1B28_005509</name>
</gene>
<evidence type="ECO:0000313" key="1">
    <source>
        <dbReference type="EMBL" id="KAG7094690.1"/>
    </source>
</evidence>
<evidence type="ECO:0000313" key="2">
    <source>
        <dbReference type="Proteomes" id="UP001049176"/>
    </source>
</evidence>
<dbReference type="AlphaFoldDB" id="A0A9P7S3Z9"/>
<dbReference type="GeneID" id="66074585"/>
<dbReference type="KEGG" id="more:E1B28_005509"/>
<accession>A0A9P7S3Z9</accession>
<protein>
    <recommendedName>
        <fullName evidence="3">Aprataxin and PNK-like factor PBZ domain-containing protein</fullName>
    </recommendedName>
</protein>
<sequence>MKALNGLPLDDDIVDRILIFSPDFTSLKNTILTAKAFHSVFKLHPKSIIRAVAYNVVGPALPQALRAIRYRIPAQDDADEQPEGEFDDSWEAEIGEHGSILPVEVVQLVENARAFRSLEEVFSLRHKDRRYNASSQLSFIESWRFQRTMYRIMLYSRIFDGPRYVEMIEEFDDEDEDGENKDLVDRLAKERRRRRKFLDDFSDEQLLQVHSVSRFLREVFLWAGHHDFADQEILGDSALSVGPTAIYECFESKCRGPVEDALEYWDIHDGGNALVFISGYLSYPLTQIFEERKLKLPLEDSSHWKSILDSVEGEMDTCARCNVVKGFDLLGPSTFDYLSAKHPDFAFMRLPLLMKGHLGFSQVERPYFDSLIRTIPSNGTLYEYVIQAILGSNYKQPEFADLKPDDWLCMDCVKKVLEENLHLWLLDKRIQAGDNVPTEDCWYGWNCRTQTHKQSHAARLNHICPQTKS</sequence>
<dbReference type="OrthoDB" id="2745518at2759"/>
<dbReference type="RefSeq" id="XP_043011160.1">
    <property type="nucleotide sequence ID" value="XM_043150076.1"/>
</dbReference>
<evidence type="ECO:0008006" key="3">
    <source>
        <dbReference type="Google" id="ProtNLM"/>
    </source>
</evidence>
<organism evidence="1 2">
    <name type="scientific">Marasmius oreades</name>
    <name type="common">fairy-ring Marasmius</name>
    <dbReference type="NCBI Taxonomy" id="181124"/>
    <lineage>
        <taxon>Eukaryota</taxon>
        <taxon>Fungi</taxon>
        <taxon>Dikarya</taxon>
        <taxon>Basidiomycota</taxon>
        <taxon>Agaricomycotina</taxon>
        <taxon>Agaricomycetes</taxon>
        <taxon>Agaricomycetidae</taxon>
        <taxon>Agaricales</taxon>
        <taxon>Marasmiineae</taxon>
        <taxon>Marasmiaceae</taxon>
        <taxon>Marasmius</taxon>
    </lineage>
</organism>